<keyword evidence="4 15" id="KW-0808">Transferase</keyword>
<dbReference type="InterPro" id="IPR008271">
    <property type="entry name" value="Ser/Thr_kinase_AS"/>
</dbReference>
<keyword evidence="7 11" id="KW-0067">ATP-binding</keyword>
<feature type="compositionally biased region" description="Basic and acidic residues" evidence="16">
    <location>
        <begin position="1"/>
        <end position="28"/>
    </location>
</feature>
<dbReference type="GO" id="GO:0005524">
    <property type="term" value="F:ATP binding"/>
    <property type="evidence" value="ECO:0007669"/>
    <property type="project" value="UniProtKB-UniRule"/>
</dbReference>
<dbReference type="SUPFAM" id="SSF56112">
    <property type="entry name" value="Protein kinase-like (PK-like)"/>
    <property type="match status" value="1"/>
</dbReference>
<evidence type="ECO:0000256" key="1">
    <source>
        <dbReference type="ARBA" id="ARBA00012513"/>
    </source>
</evidence>
<keyword evidence="6 15" id="KW-0418">Kinase</keyword>
<evidence type="ECO:0000256" key="7">
    <source>
        <dbReference type="ARBA" id="ARBA00022840"/>
    </source>
</evidence>
<accession>A0A9P4T692</accession>
<evidence type="ECO:0000256" key="8">
    <source>
        <dbReference type="ARBA" id="ARBA00047899"/>
    </source>
</evidence>
<dbReference type="Pfam" id="PF00069">
    <property type="entry name" value="Pkinase"/>
    <property type="match status" value="1"/>
</dbReference>
<feature type="region of interest" description="Disordered" evidence="16">
    <location>
        <begin position="1"/>
        <end position="38"/>
    </location>
</feature>
<dbReference type="GO" id="GO:0072479">
    <property type="term" value="P:response to mitotic cell cycle spindle assembly checkpoint signaling"/>
    <property type="evidence" value="ECO:0007669"/>
    <property type="project" value="UniProtKB-ARBA"/>
</dbReference>
<comment type="caution">
    <text evidence="18">The sequence shown here is derived from an EMBL/GenBank/DDBJ whole genome shotgun (WGS) entry which is preliminary data.</text>
</comment>
<comment type="catalytic activity">
    <reaction evidence="9 15">
        <text>L-seryl-[protein] + ATP = O-phospho-L-seryl-[protein] + ADP + H(+)</text>
        <dbReference type="Rhea" id="RHEA:17989"/>
        <dbReference type="Rhea" id="RHEA-COMP:9863"/>
        <dbReference type="Rhea" id="RHEA-COMP:11604"/>
        <dbReference type="ChEBI" id="CHEBI:15378"/>
        <dbReference type="ChEBI" id="CHEBI:29999"/>
        <dbReference type="ChEBI" id="CHEBI:30616"/>
        <dbReference type="ChEBI" id="CHEBI:83421"/>
        <dbReference type="ChEBI" id="CHEBI:456216"/>
        <dbReference type="EC" id="2.7.11.1"/>
    </reaction>
</comment>
<gene>
    <name evidence="18" type="primary">IPL1</name>
    <name evidence="18" type="ORF">E8E13_003027</name>
</gene>
<evidence type="ECO:0000256" key="16">
    <source>
        <dbReference type="SAM" id="MobiDB-lite"/>
    </source>
</evidence>
<evidence type="ECO:0000313" key="19">
    <source>
        <dbReference type="Proteomes" id="UP000801428"/>
    </source>
</evidence>
<name>A0A9P4T692_CURKU</name>
<evidence type="ECO:0000256" key="15">
    <source>
        <dbReference type="RuleBase" id="RU367134"/>
    </source>
</evidence>
<dbReference type="EMBL" id="SWKU01000035">
    <property type="protein sequence ID" value="KAF2995082.1"/>
    <property type="molecule type" value="Genomic_DNA"/>
</dbReference>
<comment type="catalytic activity">
    <reaction evidence="8 15">
        <text>L-threonyl-[protein] + ATP = O-phospho-L-threonyl-[protein] + ADP + H(+)</text>
        <dbReference type="Rhea" id="RHEA:46608"/>
        <dbReference type="Rhea" id="RHEA-COMP:11060"/>
        <dbReference type="Rhea" id="RHEA-COMP:11605"/>
        <dbReference type="ChEBI" id="CHEBI:15378"/>
        <dbReference type="ChEBI" id="CHEBI:30013"/>
        <dbReference type="ChEBI" id="CHEBI:30616"/>
        <dbReference type="ChEBI" id="CHEBI:61977"/>
        <dbReference type="ChEBI" id="CHEBI:456216"/>
        <dbReference type="EC" id="2.7.11.1"/>
    </reaction>
</comment>
<dbReference type="GO" id="GO:0004674">
    <property type="term" value="F:protein serine/threonine kinase activity"/>
    <property type="evidence" value="ECO:0007669"/>
    <property type="project" value="UniProtKB-KW"/>
</dbReference>
<evidence type="ECO:0000256" key="9">
    <source>
        <dbReference type="ARBA" id="ARBA00048679"/>
    </source>
</evidence>
<evidence type="ECO:0000256" key="3">
    <source>
        <dbReference type="ARBA" id="ARBA00022527"/>
    </source>
</evidence>
<dbReference type="EC" id="2.7.11.1" evidence="1 15"/>
<dbReference type="GO" id="GO:0032465">
    <property type="term" value="P:regulation of cytokinesis"/>
    <property type="evidence" value="ECO:0007669"/>
    <property type="project" value="UniProtKB-ARBA"/>
</dbReference>
<dbReference type="AlphaFoldDB" id="A0A9P4T692"/>
<evidence type="ECO:0000256" key="6">
    <source>
        <dbReference type="ARBA" id="ARBA00022777"/>
    </source>
</evidence>
<dbReference type="InterPro" id="IPR000719">
    <property type="entry name" value="Prot_kinase_dom"/>
</dbReference>
<dbReference type="InterPro" id="IPR030616">
    <property type="entry name" value="Aur-like"/>
</dbReference>
<feature type="active site" description="Proton acceptor" evidence="10">
    <location>
        <position position="256"/>
    </location>
</feature>
<sequence length="397" mass="44525">MAEVSHLEAAFERITVQDENRDSDEREPTVPAYYKTKAPAPAEKHISAGLTSSASGGNRIKVPLQKLAAVNSSKLANATISKAAVAAAASSSTAPTRPSDGHRRTLTDSALYTQPEPKPAAAAVPKQWHLGMFEIGKPLGKGKFGRVYLAKERTSGFVCALKVLHKSEIQQGKVEKQVRREIEIQSHLAHPNVLRLFGHFHDAKRIFLILEFAGKGELYKHLRREQRFPEWKAAQYIAQMASALKYLHKKHVMHRDIKPENILVGVHGEIKISDFGWSVHAPNNRRNTMCGTLDYLPPEMLKGASKDNYYTEKVDLWSLGVLTYEFLVGEAPFEDTQVMTQRKIVRGEYTVPGFVSSEAKDLIKRLLVLDPEKRIALEDVERHPWIIKHCKGSSRAR</sequence>
<dbReference type="GO" id="GO:1902115">
    <property type="term" value="P:regulation of organelle assembly"/>
    <property type="evidence" value="ECO:0007669"/>
    <property type="project" value="UniProtKB-ARBA"/>
</dbReference>
<evidence type="ECO:0000259" key="17">
    <source>
        <dbReference type="PROSITE" id="PS50011"/>
    </source>
</evidence>
<evidence type="ECO:0000256" key="14">
    <source>
        <dbReference type="RuleBase" id="RU000304"/>
    </source>
</evidence>
<evidence type="ECO:0000256" key="13">
    <source>
        <dbReference type="PROSITE-ProRule" id="PRU10141"/>
    </source>
</evidence>
<feature type="binding site" evidence="11">
    <location>
        <begin position="260"/>
        <end position="261"/>
    </location>
    <ligand>
        <name>ATP</name>
        <dbReference type="ChEBI" id="CHEBI:30616"/>
    </ligand>
</feature>
<dbReference type="InterPro" id="IPR011009">
    <property type="entry name" value="Kinase-like_dom_sf"/>
</dbReference>
<dbReference type="PROSITE" id="PS00108">
    <property type="entry name" value="PROTEIN_KINASE_ST"/>
    <property type="match status" value="1"/>
</dbReference>
<proteinExistence type="inferred from homology"/>
<feature type="binding site" evidence="11 13">
    <location>
        <position position="162"/>
    </location>
    <ligand>
        <name>ATP</name>
        <dbReference type="ChEBI" id="CHEBI:30616"/>
    </ligand>
</feature>
<dbReference type="GO" id="GO:0051233">
    <property type="term" value="C:spindle midzone"/>
    <property type="evidence" value="ECO:0007669"/>
    <property type="project" value="UniProtKB-ARBA"/>
</dbReference>
<dbReference type="GO" id="GO:0000819">
    <property type="term" value="P:sister chromatid segregation"/>
    <property type="evidence" value="ECO:0007669"/>
    <property type="project" value="UniProtKB-ARBA"/>
</dbReference>
<evidence type="ECO:0000256" key="5">
    <source>
        <dbReference type="ARBA" id="ARBA00022741"/>
    </source>
</evidence>
<feature type="binding site" evidence="11">
    <location>
        <begin position="211"/>
        <end position="213"/>
    </location>
    <ligand>
        <name>ATP</name>
        <dbReference type="ChEBI" id="CHEBI:30616"/>
    </ligand>
</feature>
<dbReference type="Gene3D" id="1.10.510.10">
    <property type="entry name" value="Transferase(Phosphotransferase) domain 1"/>
    <property type="match status" value="1"/>
</dbReference>
<keyword evidence="5 11" id="KW-0547">Nucleotide-binding</keyword>
<dbReference type="GO" id="GO:0008608">
    <property type="term" value="P:attachment of spindle microtubules to kinetochore"/>
    <property type="evidence" value="ECO:0007669"/>
    <property type="project" value="UniProtKB-ARBA"/>
</dbReference>
<dbReference type="GO" id="GO:0045143">
    <property type="term" value="P:homologous chromosome segregation"/>
    <property type="evidence" value="ECO:0007669"/>
    <property type="project" value="UniProtKB-ARBA"/>
</dbReference>
<dbReference type="PANTHER" id="PTHR24350">
    <property type="entry name" value="SERINE/THREONINE-PROTEIN KINASE IAL-RELATED"/>
    <property type="match status" value="1"/>
</dbReference>
<evidence type="ECO:0000256" key="4">
    <source>
        <dbReference type="ARBA" id="ARBA00022679"/>
    </source>
</evidence>
<dbReference type="PROSITE" id="PS00107">
    <property type="entry name" value="PROTEIN_KINASE_ATP"/>
    <property type="match status" value="1"/>
</dbReference>
<comment type="similarity">
    <text evidence="15">Belongs to the protein kinase superfamily. Ser/Thr protein kinase family. Aurora subfamily.</text>
</comment>
<evidence type="ECO:0000256" key="11">
    <source>
        <dbReference type="PIRSR" id="PIRSR630616-2"/>
    </source>
</evidence>
<dbReference type="InterPro" id="IPR017441">
    <property type="entry name" value="Protein_kinase_ATP_BS"/>
</dbReference>
<evidence type="ECO:0000256" key="10">
    <source>
        <dbReference type="PIRSR" id="PIRSR630616-1"/>
    </source>
</evidence>
<dbReference type="PROSITE" id="PS50011">
    <property type="entry name" value="PROTEIN_KINASE_DOM"/>
    <property type="match status" value="1"/>
</dbReference>
<dbReference type="FunFam" id="1.10.510.10:FF:000235">
    <property type="entry name" value="Serine/threonine-protein kinase ark1"/>
    <property type="match status" value="1"/>
</dbReference>
<dbReference type="Proteomes" id="UP000801428">
    <property type="component" value="Unassembled WGS sequence"/>
</dbReference>
<dbReference type="GO" id="GO:0000776">
    <property type="term" value="C:kinetochore"/>
    <property type="evidence" value="ECO:0007669"/>
    <property type="project" value="UniProtKB-ARBA"/>
</dbReference>
<dbReference type="OrthoDB" id="377346at2759"/>
<protein>
    <recommendedName>
        <fullName evidence="2 15">Aurora kinase</fullName>
        <ecNumber evidence="1 15">2.7.11.1</ecNumber>
    </recommendedName>
</protein>
<feature type="cross-link" description="Glycyl lysine isopeptide (Lys-Gly) (interchain with G-Cter in SUMO2)" evidence="12">
    <location>
        <position position="258"/>
    </location>
</feature>
<dbReference type="GO" id="GO:0044779">
    <property type="term" value="P:meiotic spindle checkpoint signaling"/>
    <property type="evidence" value="ECO:0007669"/>
    <property type="project" value="UniProtKB-ARBA"/>
</dbReference>
<organism evidence="18 19">
    <name type="scientific">Curvularia kusanoi</name>
    <name type="common">Cochliobolus kusanoi</name>
    <dbReference type="NCBI Taxonomy" id="90978"/>
    <lineage>
        <taxon>Eukaryota</taxon>
        <taxon>Fungi</taxon>
        <taxon>Dikarya</taxon>
        <taxon>Ascomycota</taxon>
        <taxon>Pezizomycotina</taxon>
        <taxon>Dothideomycetes</taxon>
        <taxon>Pleosporomycetidae</taxon>
        <taxon>Pleosporales</taxon>
        <taxon>Pleosporineae</taxon>
        <taxon>Pleosporaceae</taxon>
        <taxon>Curvularia</taxon>
    </lineage>
</organism>
<dbReference type="CDD" id="cd14007">
    <property type="entry name" value="STKc_Aurora"/>
    <property type="match status" value="1"/>
</dbReference>
<dbReference type="FunFam" id="3.30.200.20:FF:000042">
    <property type="entry name" value="Aurora kinase A"/>
    <property type="match status" value="1"/>
</dbReference>
<feature type="binding site" evidence="11">
    <location>
        <position position="143"/>
    </location>
    <ligand>
        <name>ATP</name>
        <dbReference type="ChEBI" id="CHEBI:30616"/>
    </ligand>
</feature>
<keyword evidence="19" id="KW-1185">Reference proteome</keyword>
<feature type="binding site" evidence="11">
    <location>
        <position position="274"/>
    </location>
    <ligand>
        <name>ATP</name>
        <dbReference type="ChEBI" id="CHEBI:30616"/>
    </ligand>
</feature>
<evidence type="ECO:0000313" key="18">
    <source>
        <dbReference type="EMBL" id="KAF2995082.1"/>
    </source>
</evidence>
<dbReference type="SMART" id="SM00220">
    <property type="entry name" value="S_TKc"/>
    <property type="match status" value="1"/>
</dbReference>
<dbReference type="GO" id="GO:0032133">
    <property type="term" value="C:chromosome passenger complex"/>
    <property type="evidence" value="ECO:0007669"/>
    <property type="project" value="UniProtKB-ARBA"/>
</dbReference>
<feature type="domain" description="Protein kinase" evidence="17">
    <location>
        <begin position="133"/>
        <end position="386"/>
    </location>
</feature>
<dbReference type="GO" id="GO:0090266">
    <property type="term" value="P:regulation of mitotic cell cycle spindle assembly checkpoint"/>
    <property type="evidence" value="ECO:0007669"/>
    <property type="project" value="UniProtKB-ARBA"/>
</dbReference>
<evidence type="ECO:0000256" key="12">
    <source>
        <dbReference type="PIRSR" id="PIRSR630616-3"/>
    </source>
</evidence>
<reference evidence="18" key="1">
    <citation type="submission" date="2019-04" db="EMBL/GenBank/DDBJ databases">
        <title>Sequencing of skin fungus with MAO and IRED activity.</title>
        <authorList>
            <person name="Marsaioli A.J."/>
            <person name="Bonatto J.M.C."/>
            <person name="Reis Junior O."/>
        </authorList>
    </citation>
    <scope>NUCLEOTIDE SEQUENCE</scope>
    <source>
        <strain evidence="18">30M1</strain>
    </source>
</reference>
<keyword evidence="3 14" id="KW-0723">Serine/threonine-protein kinase</keyword>
<evidence type="ECO:0000256" key="2">
    <source>
        <dbReference type="ARBA" id="ARBA00021157"/>
    </source>
</evidence>